<dbReference type="GO" id="GO:0003677">
    <property type="term" value="F:DNA binding"/>
    <property type="evidence" value="ECO:0007669"/>
    <property type="project" value="InterPro"/>
</dbReference>
<dbReference type="InterPro" id="IPR011335">
    <property type="entry name" value="Restrct_endonuc-II-like"/>
</dbReference>
<reference evidence="2 3" key="1">
    <citation type="submission" date="2018-01" db="EMBL/GenBank/DDBJ databases">
        <title>Whole genome analyses suggest that Burkholderia sensu lato contains two further novel genera in the rhizoxinica-symbiotica group Mycetohabitans gen. nov., and Trinickia gen. nov.: implications for the evolution of diazotrophy and nodulation in the Burkholderiaceae.</title>
        <authorList>
            <person name="Estrada-de los Santos P."/>
            <person name="Palmer M."/>
            <person name="Chavez-Ramirez B."/>
            <person name="Beukes C."/>
            <person name="Steenkamp E.T."/>
            <person name="Hirsch A.M."/>
            <person name="Manyaka P."/>
            <person name="Maluk M."/>
            <person name="Lafos M."/>
            <person name="Crook M."/>
            <person name="Gross E."/>
            <person name="Simon M.F."/>
            <person name="Bueno dos Reis Junior F."/>
            <person name="Poole P.S."/>
            <person name="Venter S.N."/>
            <person name="James E.K."/>
        </authorList>
    </citation>
    <scope>NUCLEOTIDE SEQUENCE [LARGE SCALE GENOMIC DNA]</scope>
    <source>
        <strain evidence="2 3">JPY 581</strain>
    </source>
</reference>
<proteinExistence type="predicted"/>
<evidence type="ECO:0000259" key="1">
    <source>
        <dbReference type="PROSITE" id="PS50943"/>
    </source>
</evidence>
<evidence type="ECO:0000313" key="2">
    <source>
        <dbReference type="EMBL" id="PMS31295.1"/>
    </source>
</evidence>
<dbReference type="PROSITE" id="PS50943">
    <property type="entry name" value="HTH_CROC1"/>
    <property type="match status" value="1"/>
</dbReference>
<dbReference type="GO" id="GO:0009307">
    <property type="term" value="P:DNA restriction-modification system"/>
    <property type="evidence" value="ECO:0007669"/>
    <property type="project" value="InterPro"/>
</dbReference>
<dbReference type="Proteomes" id="UP000235777">
    <property type="component" value="Unassembled WGS sequence"/>
</dbReference>
<accession>A0A2N7WPM8</accession>
<dbReference type="GO" id="GO:0004519">
    <property type="term" value="F:endonuclease activity"/>
    <property type="evidence" value="ECO:0007669"/>
    <property type="project" value="InterPro"/>
</dbReference>
<organism evidence="2 3">
    <name type="scientific">Trinickia symbiotica</name>
    <dbReference type="NCBI Taxonomy" id="863227"/>
    <lineage>
        <taxon>Bacteria</taxon>
        <taxon>Pseudomonadati</taxon>
        <taxon>Pseudomonadota</taxon>
        <taxon>Betaproteobacteria</taxon>
        <taxon>Burkholderiales</taxon>
        <taxon>Burkholderiaceae</taxon>
        <taxon>Trinickia</taxon>
    </lineage>
</organism>
<comment type="caution">
    <text evidence="2">The sequence shown here is derived from an EMBL/GenBank/DDBJ whole genome shotgun (WGS) entry which is preliminary data.</text>
</comment>
<evidence type="ECO:0000313" key="3">
    <source>
        <dbReference type="Proteomes" id="UP000235777"/>
    </source>
</evidence>
<dbReference type="Pfam" id="PF04471">
    <property type="entry name" value="Mrr_cat"/>
    <property type="match status" value="1"/>
</dbReference>
<keyword evidence="3" id="KW-1185">Reference proteome</keyword>
<dbReference type="InterPro" id="IPR007560">
    <property type="entry name" value="Restrct_endonuc_IV_Mrr"/>
</dbReference>
<dbReference type="EMBL" id="PNYC01000026">
    <property type="protein sequence ID" value="PMS31295.1"/>
    <property type="molecule type" value="Genomic_DNA"/>
</dbReference>
<dbReference type="Gene3D" id="1.10.260.40">
    <property type="entry name" value="lambda repressor-like DNA-binding domains"/>
    <property type="match status" value="1"/>
</dbReference>
<dbReference type="SUPFAM" id="SSF47413">
    <property type="entry name" value="lambda repressor-like DNA-binding domains"/>
    <property type="match status" value="1"/>
</dbReference>
<protein>
    <submittedName>
        <fullName evidence="2">XRE family transcriptional regulator</fullName>
    </submittedName>
</protein>
<dbReference type="SUPFAM" id="SSF52980">
    <property type="entry name" value="Restriction endonuclease-like"/>
    <property type="match status" value="1"/>
</dbReference>
<gene>
    <name evidence="2" type="ORF">C0Z20_28175</name>
</gene>
<dbReference type="SMART" id="SM00530">
    <property type="entry name" value="HTH_XRE"/>
    <property type="match status" value="1"/>
</dbReference>
<dbReference type="InterPro" id="IPR001387">
    <property type="entry name" value="Cro/C1-type_HTH"/>
</dbReference>
<dbReference type="InterPro" id="IPR010982">
    <property type="entry name" value="Lambda_DNA-bd_dom_sf"/>
</dbReference>
<dbReference type="CDD" id="cd00093">
    <property type="entry name" value="HTH_XRE"/>
    <property type="match status" value="1"/>
</dbReference>
<feature type="domain" description="HTH cro/C1-type" evidence="1">
    <location>
        <begin position="28"/>
        <end position="71"/>
    </location>
</feature>
<name>A0A2N7WPM8_9BURK</name>
<dbReference type="SUPFAM" id="SSF52540">
    <property type="entry name" value="P-loop containing nucleoside triphosphate hydrolases"/>
    <property type="match status" value="1"/>
</dbReference>
<sequence length="1352" mass="149337">MSAEKTSPYKAFGDLLAHRRVEAGFAKQQELATAMGVQQQSVSRWEKGLGRPRAAEMPKLEKLVSARPNELLVAAGFAAAATAKATDGAGTATSFDRALPLSALAPEIFESFCAALLDRLYRTLRGDVHRYGGAGSKQHGIDIVASGPFGIHTFQCKRVNEFGAQKVHTAVGEQSFKSDLKVLLLSCVASPKARDAMAAHANWQLWDREDITRKLHELPLVDRLDLVDRYFSGQRVDLLGISEAGPFQSAEDFFKPFLVSGRFFNHSWALIGREAELAALTEHVKRTSVLVTCLLGAPGAGKSRLLREVVDKLAANDRSLIVRFVSSTEEVKAHHLDELRGSRGCTTLIVVDDAHERDDLDILLRYASDPRNETRLLLSLRPYGKEALRHQAANMSLLPPLVQFVEMGQQTVEAAKALATSVLEECGAPVGASAGIASATYTTPLVTVLAAQLVARDEIPLALLNNAKDLRDYVLSRLQDVITATLVTGQDAEKLRAILRVVALVQPIIQDDPALVDALSKLEGVETADASRLMRLLNEAGVLFKRGLRSRLAPDLLADEILRNNYIEPEGGINDRGVRFFGQANANLLKNMFVNLGRLDWRLREGKTDESKLLESLGPLLVWGDNYHNPHVEAVEAVAYYQPRFALNFAKKLIDDGHGESETVCKIARNAAFTYDHLEEACHLLWRAGRNDPRPLHQKPGHGIRLLKELAKFAVNKPVEYNSGVVNFALALLERRTSLESANTPFSILEGALETEMESTSYSRNTFTITKYQLPLEQARGIRQQITSALLGFVVAEPARRAFLAAVTLSYALRSPMHGDSTDGEWNREHVELLRRIRDLLNQATVHPVVLLGLANAVSWHAHFGPPETKPEALEIIRHLERDLRTRTVRVLIDGWGNETWELGSALKSGEHEEYQERLTNDLIAAYPDPSKLLAEMESCLEDITRIAGQGYGAPFIFMNRLFAKAPGLAKELLARDVGQSLSNGLKPYVGRALSVAIEAGDGALVQRYIAWSESSDEVLRQVAEAYIRYAPSRSYTPEEHVLFRRIFESKSPDVLFTASHLVRQISTKDASLALELACAMAFDVCASASHDVFMWLASSKDLPPAEIGVKRRELLRKLEALERLDDYWVVAFLKKSTEHDPAAVVELMKARLKASGDGRWAYIPFDRIRAGTGLDLKSTSMGNRLLLELMDWALAECAAPSMAWSFGKTVSGLWGSYDQSLLDQLLAWMAGGTEQHARLVAAILQNGQQTILYDYPSFVSDILEAAEQISEEATKSVGHAFASATQCGTRSTIPGEPFKEDLRLEEHCTAMLTTLSRAEPTYELYAALLKSARDGIARQHQMKASMEDEDQ</sequence>
<dbReference type="RefSeq" id="WP_102607329.1">
    <property type="nucleotide sequence ID" value="NZ_PNYC01000026.1"/>
</dbReference>
<dbReference type="Pfam" id="PF01381">
    <property type="entry name" value="HTH_3"/>
    <property type="match status" value="1"/>
</dbReference>
<dbReference type="InterPro" id="IPR027417">
    <property type="entry name" value="P-loop_NTPase"/>
</dbReference>